<sequence length="188" mass="20082">MRQGHLPFITKMHADADLMATMGGTRDAAASRLYVAQNVSHWVEYGYGMYVLDDRRTGAMAGRAGLKYTVSDEQGAIELAYAFQPDCWGQGYAGEISAALIALGFKLLPVDVLSAVAVRSNTASRRVMEKTGLRYVGESAAGGSAAGGSAAGGSAADEDSVKVRYEIRRAEWRQLQGQAGDELLAQQR</sequence>
<dbReference type="Pfam" id="PF13302">
    <property type="entry name" value="Acetyltransf_3"/>
    <property type="match status" value="1"/>
</dbReference>
<dbReference type="GO" id="GO:0016747">
    <property type="term" value="F:acyltransferase activity, transferring groups other than amino-acyl groups"/>
    <property type="evidence" value="ECO:0007669"/>
    <property type="project" value="InterPro"/>
</dbReference>
<dbReference type="Proteomes" id="UP000494269">
    <property type="component" value="Unassembled WGS sequence"/>
</dbReference>
<organism evidence="2 3">
    <name type="scientific">Achromobacter kerstersii</name>
    <dbReference type="NCBI Taxonomy" id="1353890"/>
    <lineage>
        <taxon>Bacteria</taxon>
        <taxon>Pseudomonadati</taxon>
        <taxon>Pseudomonadota</taxon>
        <taxon>Betaproteobacteria</taxon>
        <taxon>Burkholderiales</taxon>
        <taxon>Alcaligenaceae</taxon>
        <taxon>Achromobacter</taxon>
    </lineage>
</organism>
<name>A0A6S7AU63_9BURK</name>
<keyword evidence="3" id="KW-1185">Reference proteome</keyword>
<dbReference type="InterPro" id="IPR051531">
    <property type="entry name" value="N-acetyltransferase"/>
</dbReference>
<feature type="domain" description="N-acetyltransferase" evidence="1">
    <location>
        <begin position="3"/>
        <end position="134"/>
    </location>
</feature>
<dbReference type="EMBL" id="CADIJQ010000001">
    <property type="protein sequence ID" value="CAB3684397.1"/>
    <property type="molecule type" value="Genomic_DNA"/>
</dbReference>
<dbReference type="PANTHER" id="PTHR43792:SF1">
    <property type="entry name" value="N-ACETYLTRANSFERASE DOMAIN-CONTAINING PROTEIN"/>
    <property type="match status" value="1"/>
</dbReference>
<proteinExistence type="predicted"/>
<dbReference type="InterPro" id="IPR000182">
    <property type="entry name" value="GNAT_dom"/>
</dbReference>
<dbReference type="SUPFAM" id="SSF55729">
    <property type="entry name" value="Acyl-CoA N-acyltransferases (Nat)"/>
    <property type="match status" value="1"/>
</dbReference>
<dbReference type="PANTHER" id="PTHR43792">
    <property type="entry name" value="GNAT FAMILY, PUTATIVE (AFU_ORTHOLOGUE AFUA_3G00765)-RELATED-RELATED"/>
    <property type="match status" value="1"/>
</dbReference>
<dbReference type="InterPro" id="IPR016181">
    <property type="entry name" value="Acyl_CoA_acyltransferase"/>
</dbReference>
<accession>A0A6S7AU63</accession>
<gene>
    <name evidence="2" type="ORF">LMG3441_01771</name>
</gene>
<protein>
    <recommendedName>
        <fullName evidence="1">N-acetyltransferase domain-containing protein</fullName>
    </recommendedName>
</protein>
<dbReference type="Gene3D" id="3.40.630.30">
    <property type="match status" value="1"/>
</dbReference>
<dbReference type="AlphaFoldDB" id="A0A6S7AU63"/>
<evidence type="ECO:0000259" key="1">
    <source>
        <dbReference type="Pfam" id="PF13302"/>
    </source>
</evidence>
<evidence type="ECO:0000313" key="3">
    <source>
        <dbReference type="Proteomes" id="UP000494269"/>
    </source>
</evidence>
<reference evidence="2 3" key="1">
    <citation type="submission" date="2020-04" db="EMBL/GenBank/DDBJ databases">
        <authorList>
            <person name="De Canck E."/>
        </authorList>
    </citation>
    <scope>NUCLEOTIDE SEQUENCE [LARGE SCALE GENOMIC DNA]</scope>
    <source>
        <strain evidence="2 3">LMG 3441</strain>
    </source>
</reference>
<evidence type="ECO:0000313" key="2">
    <source>
        <dbReference type="EMBL" id="CAB3684397.1"/>
    </source>
</evidence>